<dbReference type="SUPFAM" id="SSF51604">
    <property type="entry name" value="Enolase C-terminal domain-like"/>
    <property type="match status" value="1"/>
</dbReference>
<dbReference type="CDD" id="cd03320">
    <property type="entry name" value="OSBS"/>
    <property type="match status" value="1"/>
</dbReference>
<feature type="active site" description="Proton acceptor" evidence="4">
    <location>
        <position position="249"/>
    </location>
</feature>
<evidence type="ECO:0000256" key="3">
    <source>
        <dbReference type="ARBA" id="ARBA00023239"/>
    </source>
</evidence>
<dbReference type="SFLD" id="SFLDG00180">
    <property type="entry name" value="muconate_cycloisomerase"/>
    <property type="match status" value="1"/>
</dbReference>
<dbReference type="InterPro" id="IPR036849">
    <property type="entry name" value="Enolase-like_C_sf"/>
</dbReference>
<dbReference type="HAMAP" id="MF_00470">
    <property type="entry name" value="MenC_1"/>
    <property type="match status" value="1"/>
</dbReference>
<keyword evidence="2 4" id="KW-0460">Magnesium</keyword>
<dbReference type="PANTHER" id="PTHR48073">
    <property type="entry name" value="O-SUCCINYLBENZOATE SYNTHASE-RELATED"/>
    <property type="match status" value="1"/>
</dbReference>
<accession>A0A2S5IWW3</accession>
<reference evidence="6 7" key="1">
    <citation type="journal article" date="2014" name="Int. J. Syst. Evol. Microbiol.">
        <title>Arthrobacter pityocampae sp. nov., isolated from Thaumetopoea pityocampa (Lep., Thaumetopoeidae).</title>
        <authorList>
            <person name="Ince I.A."/>
            <person name="Demirbag Z."/>
            <person name="Kati H."/>
        </authorList>
    </citation>
    <scope>NUCLEOTIDE SEQUENCE [LARGE SCALE GENOMIC DNA]</scope>
    <source>
        <strain evidence="6 7">Tp2</strain>
    </source>
</reference>
<feature type="binding site" evidence="4">
    <location>
        <position position="197"/>
    </location>
    <ligand>
        <name>Mg(2+)</name>
        <dbReference type="ChEBI" id="CHEBI:18420"/>
    </ligand>
</feature>
<keyword evidence="1 4" id="KW-0479">Metal-binding</keyword>
<dbReference type="Pfam" id="PF13378">
    <property type="entry name" value="MR_MLE_C"/>
    <property type="match status" value="1"/>
</dbReference>
<organism evidence="6 7">
    <name type="scientific">Arthrobacter pityocampae</name>
    <dbReference type="NCBI Taxonomy" id="547334"/>
    <lineage>
        <taxon>Bacteria</taxon>
        <taxon>Bacillati</taxon>
        <taxon>Actinomycetota</taxon>
        <taxon>Actinomycetes</taxon>
        <taxon>Micrococcales</taxon>
        <taxon>Micrococcaceae</taxon>
        <taxon>Arthrobacter</taxon>
    </lineage>
</organism>
<dbReference type="SFLD" id="SFLDS00001">
    <property type="entry name" value="Enolase"/>
    <property type="match status" value="1"/>
</dbReference>
<dbReference type="UniPathway" id="UPA00079"/>
<gene>
    <name evidence="4" type="primary">menC</name>
    <name evidence="6" type="ORF">C4K88_09985</name>
</gene>
<evidence type="ECO:0000313" key="6">
    <source>
        <dbReference type="EMBL" id="PPB49041.1"/>
    </source>
</evidence>
<evidence type="ECO:0000256" key="2">
    <source>
        <dbReference type="ARBA" id="ARBA00022842"/>
    </source>
</evidence>
<dbReference type="EC" id="4.2.1.113" evidence="4"/>
<dbReference type="GO" id="GO:0000287">
    <property type="term" value="F:magnesium ion binding"/>
    <property type="evidence" value="ECO:0007669"/>
    <property type="project" value="UniProtKB-UniRule"/>
</dbReference>
<evidence type="ECO:0000313" key="7">
    <source>
        <dbReference type="Proteomes" id="UP000239297"/>
    </source>
</evidence>
<proteinExistence type="inferred from homology"/>
<keyword evidence="4" id="KW-0474">Menaquinone biosynthesis</keyword>
<dbReference type="SFLD" id="SFLDF00009">
    <property type="entry name" value="o-succinylbenzoate_synthase"/>
    <property type="match status" value="1"/>
</dbReference>
<dbReference type="Gene3D" id="3.20.20.120">
    <property type="entry name" value="Enolase-like C-terminal domain"/>
    <property type="match status" value="1"/>
</dbReference>
<dbReference type="OrthoDB" id="3725747at2"/>
<evidence type="ECO:0000259" key="5">
    <source>
        <dbReference type="SMART" id="SM00922"/>
    </source>
</evidence>
<dbReference type="SMART" id="SM00922">
    <property type="entry name" value="MR_MLE"/>
    <property type="match status" value="1"/>
</dbReference>
<comment type="pathway">
    <text evidence="4">Quinol/quinone metabolism; menaquinone biosynthesis.</text>
</comment>
<dbReference type="UniPathway" id="UPA01057">
    <property type="reaction ID" value="UER00165"/>
</dbReference>
<dbReference type="GO" id="GO:0009063">
    <property type="term" value="P:amino acid catabolic process"/>
    <property type="evidence" value="ECO:0007669"/>
    <property type="project" value="InterPro"/>
</dbReference>
<keyword evidence="3 4" id="KW-0456">Lyase</keyword>
<comment type="function">
    <text evidence="4">Converts 2-succinyl-6-hydroxy-2,4-cyclohexadiene-1-carboxylate (SHCHC) to 2-succinylbenzoate (OSB).</text>
</comment>
<dbReference type="GO" id="GO:0009234">
    <property type="term" value="P:menaquinone biosynthetic process"/>
    <property type="evidence" value="ECO:0007669"/>
    <property type="project" value="UniProtKB-UniRule"/>
</dbReference>
<evidence type="ECO:0000256" key="4">
    <source>
        <dbReference type="HAMAP-Rule" id="MF_00470"/>
    </source>
</evidence>
<feature type="domain" description="Mandelate racemase/muconate lactonizing enzyme C-terminal" evidence="5">
    <location>
        <begin position="122"/>
        <end position="216"/>
    </location>
</feature>
<evidence type="ECO:0000256" key="1">
    <source>
        <dbReference type="ARBA" id="ARBA00022723"/>
    </source>
</evidence>
<name>A0A2S5IWW3_9MICC</name>
<dbReference type="EMBL" id="PRKW01000004">
    <property type="protein sequence ID" value="PPB49041.1"/>
    <property type="molecule type" value="Genomic_DNA"/>
</dbReference>
<dbReference type="InterPro" id="IPR010196">
    <property type="entry name" value="OSB_synthase_MenC1"/>
</dbReference>
<dbReference type="PANTHER" id="PTHR48073:SF2">
    <property type="entry name" value="O-SUCCINYLBENZOATE SYNTHASE"/>
    <property type="match status" value="1"/>
</dbReference>
<feature type="binding site" evidence="4">
    <location>
        <position position="171"/>
    </location>
    <ligand>
        <name>Mg(2+)</name>
        <dbReference type="ChEBI" id="CHEBI:18420"/>
    </ligand>
</feature>
<dbReference type="AlphaFoldDB" id="A0A2S5IWW3"/>
<protein>
    <recommendedName>
        <fullName evidence="4">o-succinylbenzoate synthase</fullName>
        <shortName evidence="4">OSB synthase</shortName>
        <shortName evidence="4">OSBS</shortName>
        <ecNumber evidence="4">4.2.1.113</ecNumber>
    </recommendedName>
    <alternativeName>
        <fullName evidence="4">4-(2'-carboxyphenyl)-4-oxybutyric acid synthase</fullName>
    </alternativeName>
    <alternativeName>
        <fullName evidence="4">o-succinylbenzoic acid synthase</fullName>
    </alternativeName>
</protein>
<comment type="caution">
    <text evidence="6">The sequence shown here is derived from an EMBL/GenBank/DDBJ whole genome shotgun (WGS) entry which is preliminary data.</text>
</comment>
<dbReference type="PROSITE" id="PS00909">
    <property type="entry name" value="MR_MLE_2"/>
    <property type="match status" value="1"/>
</dbReference>
<dbReference type="NCBIfam" id="NF002782">
    <property type="entry name" value="PRK02901.1"/>
    <property type="match status" value="1"/>
</dbReference>
<comment type="catalytic activity">
    <reaction evidence="4">
        <text>(1R,6R)-6-hydroxy-2-succinyl-cyclohexa-2,4-diene-1-carboxylate = 2-succinylbenzoate + H2O</text>
        <dbReference type="Rhea" id="RHEA:10196"/>
        <dbReference type="ChEBI" id="CHEBI:15377"/>
        <dbReference type="ChEBI" id="CHEBI:18325"/>
        <dbReference type="ChEBI" id="CHEBI:58689"/>
        <dbReference type="EC" id="4.2.1.113"/>
    </reaction>
</comment>
<dbReference type="InterPro" id="IPR029065">
    <property type="entry name" value="Enolase_C-like"/>
</dbReference>
<dbReference type="Proteomes" id="UP000239297">
    <property type="component" value="Unassembled WGS sequence"/>
</dbReference>
<feature type="binding site" evidence="4">
    <location>
        <position position="225"/>
    </location>
    <ligand>
        <name>Mg(2+)</name>
        <dbReference type="ChEBI" id="CHEBI:18420"/>
    </ligand>
</feature>
<keyword evidence="7" id="KW-1185">Reference proteome</keyword>
<sequence>MAPVPSPFPDLRGGVPLPYPEGVHTSDLPLPDPLPLPPLAEVVASARVVSVPMRVKFRGVLVREALLVRGPAGWGEFCPFLEYDDAESAPWLAGALEAAWHGFPAPVRSAVPVNATVPAVGAADVEGVLARFGQVGAVKVKVAERGQSLADDVERVAEVRRVLPDAGIKIDANGGWTVQEALEALDALHGFGLQYVEQPVADIPGLRAVRLELRRRGQAVLVAADESVRRQEDPLRVAREDAADVLVIKAPPLGGVRRALAIIDRAGLPAVVSSALDTSVGIRAGVALAAALPALPYACGLATVSLMAGDITDASLVPERGYLPVRDVEVAEERLEHLMAGEERRRWWLDRLTRCYRVLDGAQPR</sequence>
<dbReference type="GO" id="GO:0043748">
    <property type="term" value="F:O-succinylbenzoate synthase activity"/>
    <property type="evidence" value="ECO:0007669"/>
    <property type="project" value="UniProtKB-EC"/>
</dbReference>
<dbReference type="InterPro" id="IPR013342">
    <property type="entry name" value="Mandelate_racemase_C"/>
</dbReference>
<feature type="active site" description="Proton donor" evidence="4">
    <location>
        <position position="141"/>
    </location>
</feature>
<comment type="similarity">
    <text evidence="4">Belongs to the mandelate racemase/muconate lactonizing enzyme family. MenC type 1 subfamily.</text>
</comment>
<dbReference type="InterPro" id="IPR018110">
    <property type="entry name" value="Mandel_Rmase/mucon_lact_enz_CS"/>
</dbReference>
<comment type="pathway">
    <text evidence="4">Quinol/quinone metabolism; 1,4-dihydroxy-2-naphthoate biosynthesis; 1,4-dihydroxy-2-naphthoate from chorismate: step 4/7.</text>
</comment>
<comment type="cofactor">
    <cofactor evidence="4">
        <name>a divalent metal cation</name>
        <dbReference type="ChEBI" id="CHEBI:60240"/>
    </cofactor>
</comment>
<dbReference type="Pfam" id="PF18374">
    <property type="entry name" value="Enolase_like_N"/>
    <property type="match status" value="1"/>
</dbReference>